<accession>A0A0G0I0V0</accession>
<dbReference type="PANTHER" id="PTHR42680:SF3">
    <property type="entry name" value="DCTP DEAMINASE"/>
    <property type="match status" value="1"/>
</dbReference>
<evidence type="ECO:0000256" key="1">
    <source>
        <dbReference type="ARBA" id="ARBA00022801"/>
    </source>
</evidence>
<protein>
    <submittedName>
        <fullName evidence="3">Deoxycytidine deaminase</fullName>
    </submittedName>
</protein>
<dbReference type="GO" id="GO:0006229">
    <property type="term" value="P:dUTP biosynthetic process"/>
    <property type="evidence" value="ECO:0007669"/>
    <property type="project" value="InterPro"/>
</dbReference>
<dbReference type="AlphaFoldDB" id="A0A0G0I0V0"/>
<name>A0A0G0I0V0_9BACT</name>
<reference evidence="3 4" key="1">
    <citation type="journal article" date="2015" name="Nature">
        <title>rRNA introns, odd ribosomes, and small enigmatic genomes across a large radiation of phyla.</title>
        <authorList>
            <person name="Brown C.T."/>
            <person name="Hug L.A."/>
            <person name="Thomas B.C."/>
            <person name="Sharon I."/>
            <person name="Castelle C.J."/>
            <person name="Singh A."/>
            <person name="Wilkins M.J."/>
            <person name="Williams K.H."/>
            <person name="Banfield J.F."/>
        </authorList>
    </citation>
    <scope>NUCLEOTIDE SEQUENCE [LARGE SCALE GENOMIC DNA]</scope>
</reference>
<dbReference type="EMBL" id="LBSM01000014">
    <property type="protein sequence ID" value="KKQ17884.1"/>
    <property type="molecule type" value="Genomic_DNA"/>
</dbReference>
<gene>
    <name evidence="3" type="ORF">US31_C0014G0020</name>
</gene>
<dbReference type="Proteomes" id="UP000034508">
    <property type="component" value="Unassembled WGS sequence"/>
</dbReference>
<keyword evidence="2" id="KW-0546">Nucleotide metabolism</keyword>
<keyword evidence="1" id="KW-0378">Hydrolase</keyword>
<dbReference type="PANTHER" id="PTHR42680">
    <property type="entry name" value="DCTP DEAMINASE"/>
    <property type="match status" value="1"/>
</dbReference>
<dbReference type="SUPFAM" id="SSF51283">
    <property type="entry name" value="dUTPase-like"/>
    <property type="match status" value="1"/>
</dbReference>
<dbReference type="CDD" id="cd07557">
    <property type="entry name" value="trimeric_dUTPase"/>
    <property type="match status" value="1"/>
</dbReference>
<proteinExistence type="predicted"/>
<evidence type="ECO:0000256" key="2">
    <source>
        <dbReference type="ARBA" id="ARBA00023080"/>
    </source>
</evidence>
<sequence>MILGVDKLLELVNPPAGGQKLVEGLCERELKNPEGSGFDLCLGKVHEISGHGFMGLEERDSAKSKLLFEYKKDKKQSFIIKPGESYLVTTLEKVNMPENLTANMWLRSTLYRSGIVLSGGNVAPGYVGELSFLFYNAGLAEMEIELGARIVHILFYEISGETNLYRGQWQKGRVSSVKKEKQV</sequence>
<evidence type="ECO:0000313" key="3">
    <source>
        <dbReference type="EMBL" id="KKQ17884.1"/>
    </source>
</evidence>
<dbReference type="Pfam" id="PF22769">
    <property type="entry name" value="DCD"/>
    <property type="match status" value="1"/>
</dbReference>
<comment type="caution">
    <text evidence="3">The sequence shown here is derived from an EMBL/GenBank/DDBJ whole genome shotgun (WGS) entry which is preliminary data.</text>
</comment>
<organism evidence="3 4">
    <name type="scientific">Berkelbacteria bacterium GW2011_GWA1_36_9</name>
    <dbReference type="NCBI Taxonomy" id="1618331"/>
    <lineage>
        <taxon>Bacteria</taxon>
        <taxon>Candidatus Berkelbacteria</taxon>
    </lineage>
</organism>
<dbReference type="GO" id="GO:0008829">
    <property type="term" value="F:dCTP deaminase activity"/>
    <property type="evidence" value="ECO:0007669"/>
    <property type="project" value="InterPro"/>
</dbReference>
<dbReference type="InterPro" id="IPR011962">
    <property type="entry name" value="dCTP_deaminase"/>
</dbReference>
<evidence type="ECO:0000313" key="4">
    <source>
        <dbReference type="Proteomes" id="UP000034508"/>
    </source>
</evidence>
<dbReference type="Gene3D" id="2.70.40.10">
    <property type="match status" value="1"/>
</dbReference>
<dbReference type="InterPro" id="IPR033704">
    <property type="entry name" value="dUTPase_trimeric"/>
</dbReference>
<dbReference type="InterPro" id="IPR036157">
    <property type="entry name" value="dUTPase-like_sf"/>
</dbReference>